<accession>A0ABP4QE69</accession>
<dbReference type="EMBL" id="BAAAPH010000039">
    <property type="protein sequence ID" value="GAA1606530.1"/>
    <property type="molecule type" value="Genomic_DNA"/>
</dbReference>
<evidence type="ECO:0000256" key="3">
    <source>
        <dbReference type="ARBA" id="ARBA00022679"/>
    </source>
</evidence>
<dbReference type="Proteomes" id="UP001501705">
    <property type="component" value="Unassembled WGS sequence"/>
</dbReference>
<keyword evidence="4 8" id="KW-0812">Transmembrane</keyword>
<dbReference type="InterPro" id="IPR018584">
    <property type="entry name" value="GT87"/>
</dbReference>
<reference evidence="10" key="1">
    <citation type="journal article" date="2019" name="Int. J. Syst. Evol. Microbiol.">
        <title>The Global Catalogue of Microorganisms (GCM) 10K type strain sequencing project: providing services to taxonomists for standard genome sequencing and annotation.</title>
        <authorList>
            <consortium name="The Broad Institute Genomics Platform"/>
            <consortium name="The Broad Institute Genome Sequencing Center for Infectious Disease"/>
            <person name="Wu L."/>
            <person name="Ma J."/>
        </authorList>
    </citation>
    <scope>NUCLEOTIDE SEQUENCE [LARGE SCALE GENOMIC DNA]</scope>
    <source>
        <strain evidence="10">JCM 15572</strain>
    </source>
</reference>
<sequence length="416" mass="45522">MIWWHHRAVLKGGSGRQWAVAALVLVALGVLLPFGWDHTGADLKVYRVGGLALLRDPLHLYDVHPIGISLPFTYPVFAAVVMIPAALLPWALTYGASIAVSLIALGLIWAIGLRSFTVRPRFAVLLALFAASVLLEPVRETLSYGQINLILCALILYDTLDLKHRGRGIGIGIAAGIKLTPLVFLGFLLVTKQYKMLARASAAFAGTVALGFLITPDTSWRYWTTLIRDTGRIGALAYTGNQSWNGFLVRLTGDPAGGGPIWLAVAVVTGLAGLYLSRALWLAGQRLAAVSVTGLISLLCSPVSWSHHWVWMLPMGIALVSAVHGRRRVVVGVFWYAMFALAPIWWPPYSGDHEYDWNFWQQIPGNSYIWLGLAASVFFWVELRRDRLTNAKVAQTISGTGRGDGRRASGHSLYTE</sequence>
<evidence type="ECO:0000256" key="1">
    <source>
        <dbReference type="ARBA" id="ARBA00004651"/>
    </source>
</evidence>
<feature type="transmembrane region" description="Helical" evidence="8">
    <location>
        <begin position="91"/>
        <end position="111"/>
    </location>
</feature>
<keyword evidence="3" id="KW-0808">Transferase</keyword>
<comment type="subcellular location">
    <subcellularLocation>
        <location evidence="1">Cell membrane</location>
        <topology evidence="1">Multi-pass membrane protein</topology>
    </subcellularLocation>
</comment>
<evidence type="ECO:0000256" key="6">
    <source>
        <dbReference type="ARBA" id="ARBA00023136"/>
    </source>
</evidence>
<keyword evidence="2" id="KW-1003">Cell membrane</keyword>
<feature type="transmembrane region" description="Helical" evidence="8">
    <location>
        <begin position="287"/>
        <end position="308"/>
    </location>
</feature>
<evidence type="ECO:0000256" key="8">
    <source>
        <dbReference type="SAM" id="Phobius"/>
    </source>
</evidence>
<evidence type="ECO:0000313" key="10">
    <source>
        <dbReference type="Proteomes" id="UP001501705"/>
    </source>
</evidence>
<keyword evidence="10" id="KW-1185">Reference proteome</keyword>
<evidence type="ECO:0000256" key="5">
    <source>
        <dbReference type="ARBA" id="ARBA00022989"/>
    </source>
</evidence>
<proteinExistence type="inferred from homology"/>
<evidence type="ECO:0000256" key="4">
    <source>
        <dbReference type="ARBA" id="ARBA00022692"/>
    </source>
</evidence>
<feature type="transmembrane region" description="Helical" evidence="8">
    <location>
        <begin position="196"/>
        <end position="214"/>
    </location>
</feature>
<evidence type="ECO:0000313" key="9">
    <source>
        <dbReference type="EMBL" id="GAA1606530.1"/>
    </source>
</evidence>
<organism evidence="9 10">
    <name type="scientific">Kribbella hippodromi</name>
    <dbReference type="NCBI Taxonomy" id="434347"/>
    <lineage>
        <taxon>Bacteria</taxon>
        <taxon>Bacillati</taxon>
        <taxon>Actinomycetota</taxon>
        <taxon>Actinomycetes</taxon>
        <taxon>Propionibacteriales</taxon>
        <taxon>Kribbellaceae</taxon>
        <taxon>Kribbella</taxon>
    </lineage>
</organism>
<feature type="transmembrane region" description="Helical" evidence="8">
    <location>
        <begin position="329"/>
        <end position="347"/>
    </location>
</feature>
<protein>
    <submittedName>
        <fullName evidence="9">Glycosyltransferase 87 family protein</fullName>
    </submittedName>
</protein>
<keyword evidence="5 8" id="KW-1133">Transmembrane helix</keyword>
<feature type="transmembrane region" description="Helical" evidence="8">
    <location>
        <begin position="18"/>
        <end position="36"/>
    </location>
</feature>
<keyword evidence="6 8" id="KW-0472">Membrane</keyword>
<gene>
    <name evidence="9" type="ORF">GCM10009804_73220</name>
</gene>
<evidence type="ECO:0000256" key="2">
    <source>
        <dbReference type="ARBA" id="ARBA00022475"/>
    </source>
</evidence>
<comment type="similarity">
    <text evidence="7">Belongs to the glycosyltransferase 87 family.</text>
</comment>
<evidence type="ECO:0000256" key="7">
    <source>
        <dbReference type="ARBA" id="ARBA00024033"/>
    </source>
</evidence>
<feature type="transmembrane region" description="Helical" evidence="8">
    <location>
        <begin position="367"/>
        <end position="383"/>
    </location>
</feature>
<feature type="transmembrane region" description="Helical" evidence="8">
    <location>
        <begin position="169"/>
        <end position="190"/>
    </location>
</feature>
<dbReference type="Pfam" id="PF09594">
    <property type="entry name" value="GT87"/>
    <property type="match status" value="1"/>
</dbReference>
<name>A0ABP4QE69_9ACTN</name>
<comment type="caution">
    <text evidence="9">The sequence shown here is derived from an EMBL/GenBank/DDBJ whole genome shotgun (WGS) entry which is preliminary data.</text>
</comment>
<feature type="transmembrane region" description="Helical" evidence="8">
    <location>
        <begin position="260"/>
        <end position="281"/>
    </location>
</feature>